<name>A0ABV7WF74_9MICO</name>
<evidence type="ECO:0000256" key="1">
    <source>
        <dbReference type="SAM" id="MobiDB-lite"/>
    </source>
</evidence>
<reference evidence="4" key="1">
    <citation type="journal article" date="2019" name="Int. J. Syst. Evol. Microbiol.">
        <title>The Global Catalogue of Microorganisms (GCM) 10K type strain sequencing project: providing services to taxonomists for standard genome sequencing and annotation.</title>
        <authorList>
            <consortium name="The Broad Institute Genomics Platform"/>
            <consortium name="The Broad Institute Genome Sequencing Center for Infectious Disease"/>
            <person name="Wu L."/>
            <person name="Ma J."/>
        </authorList>
    </citation>
    <scope>NUCLEOTIDE SEQUENCE [LARGE SCALE GENOMIC DNA]</scope>
    <source>
        <strain evidence="4">NCAIM B.02333</strain>
    </source>
</reference>
<dbReference type="PROSITE" id="PS51257">
    <property type="entry name" value="PROKAR_LIPOPROTEIN"/>
    <property type="match status" value="1"/>
</dbReference>
<feature type="compositionally biased region" description="Acidic residues" evidence="1">
    <location>
        <begin position="43"/>
        <end position="53"/>
    </location>
</feature>
<feature type="chain" id="PRO_5045573388" evidence="2">
    <location>
        <begin position="21"/>
        <end position="72"/>
    </location>
</feature>
<accession>A0ABV7WF74</accession>
<sequence length="72" mass="6976">MRRTLAGAAVAVLASATLLAGCGAEEGGSNVEPAVDDPAVTEGDLEEATEEPTGDATGEPTEEATGTATTDG</sequence>
<proteinExistence type="predicted"/>
<evidence type="ECO:0000313" key="4">
    <source>
        <dbReference type="Proteomes" id="UP001595685"/>
    </source>
</evidence>
<evidence type="ECO:0000256" key="2">
    <source>
        <dbReference type="SAM" id="SignalP"/>
    </source>
</evidence>
<gene>
    <name evidence="3" type="ORF">ACFOLH_07100</name>
</gene>
<feature type="region of interest" description="Disordered" evidence="1">
    <location>
        <begin position="23"/>
        <end position="72"/>
    </location>
</feature>
<dbReference type="Proteomes" id="UP001595685">
    <property type="component" value="Unassembled WGS sequence"/>
</dbReference>
<organism evidence="3 4">
    <name type="scientific">Aquipuribacter hungaricus</name>
    <dbReference type="NCBI Taxonomy" id="545624"/>
    <lineage>
        <taxon>Bacteria</taxon>
        <taxon>Bacillati</taxon>
        <taxon>Actinomycetota</taxon>
        <taxon>Actinomycetes</taxon>
        <taxon>Micrococcales</taxon>
        <taxon>Intrasporangiaceae</taxon>
        <taxon>Aquipuribacter</taxon>
    </lineage>
</organism>
<feature type="signal peptide" evidence="2">
    <location>
        <begin position="1"/>
        <end position="20"/>
    </location>
</feature>
<dbReference type="RefSeq" id="WP_340293172.1">
    <property type="nucleotide sequence ID" value="NZ_JBBEOI010000098.1"/>
</dbReference>
<evidence type="ECO:0000313" key="3">
    <source>
        <dbReference type="EMBL" id="MFC3688105.1"/>
    </source>
</evidence>
<dbReference type="EMBL" id="JBHRWW010000003">
    <property type="protein sequence ID" value="MFC3688105.1"/>
    <property type="molecule type" value="Genomic_DNA"/>
</dbReference>
<keyword evidence="4" id="KW-1185">Reference proteome</keyword>
<protein>
    <submittedName>
        <fullName evidence="3">Uncharacterized protein</fullName>
    </submittedName>
</protein>
<keyword evidence="2" id="KW-0732">Signal</keyword>
<comment type="caution">
    <text evidence="3">The sequence shown here is derived from an EMBL/GenBank/DDBJ whole genome shotgun (WGS) entry which is preliminary data.</text>
</comment>
<feature type="compositionally biased region" description="Low complexity" evidence="1">
    <location>
        <begin position="54"/>
        <end position="72"/>
    </location>
</feature>